<dbReference type="Gene3D" id="3.40.50.1820">
    <property type="entry name" value="alpha/beta hydrolase"/>
    <property type="match status" value="1"/>
</dbReference>
<organism evidence="1 2">
    <name type="scientific">Turnera subulata</name>
    <dbReference type="NCBI Taxonomy" id="218843"/>
    <lineage>
        <taxon>Eukaryota</taxon>
        <taxon>Viridiplantae</taxon>
        <taxon>Streptophyta</taxon>
        <taxon>Embryophyta</taxon>
        <taxon>Tracheophyta</taxon>
        <taxon>Spermatophyta</taxon>
        <taxon>Magnoliopsida</taxon>
        <taxon>eudicotyledons</taxon>
        <taxon>Gunneridae</taxon>
        <taxon>Pentapetalae</taxon>
        <taxon>rosids</taxon>
        <taxon>fabids</taxon>
        <taxon>Malpighiales</taxon>
        <taxon>Passifloraceae</taxon>
        <taxon>Turnera</taxon>
    </lineage>
</organism>
<dbReference type="InterPro" id="IPR045889">
    <property type="entry name" value="MES/HNL"/>
</dbReference>
<evidence type="ECO:0000313" key="2">
    <source>
        <dbReference type="Proteomes" id="UP001141552"/>
    </source>
</evidence>
<dbReference type="GO" id="GO:0080031">
    <property type="term" value="F:methyl salicylate esterase activity"/>
    <property type="evidence" value="ECO:0007669"/>
    <property type="project" value="TreeGrafter"/>
</dbReference>
<proteinExistence type="predicted"/>
<dbReference type="SUPFAM" id="SSF53474">
    <property type="entry name" value="alpha/beta-Hydrolases"/>
    <property type="match status" value="1"/>
</dbReference>
<dbReference type="GO" id="GO:0009696">
    <property type="term" value="P:salicylic acid metabolic process"/>
    <property type="evidence" value="ECO:0007669"/>
    <property type="project" value="TreeGrafter"/>
</dbReference>
<dbReference type="OrthoDB" id="848132at2759"/>
<accession>A0A9Q0F9B3</accession>
<dbReference type="GO" id="GO:0080032">
    <property type="term" value="F:methyl jasmonate esterase activity"/>
    <property type="evidence" value="ECO:0007669"/>
    <property type="project" value="TreeGrafter"/>
</dbReference>
<gene>
    <name evidence="1" type="ORF">Tsubulata_031183</name>
</gene>
<dbReference type="Proteomes" id="UP001141552">
    <property type="component" value="Unassembled WGS sequence"/>
</dbReference>
<sequence>MDYTGTTNIYHNGPDSPATALLFGPKIMATKMYQLCSPEDLELGMSLLRPIPCFSNAAVEEKAVFTKERYGSVARVYIVFGQDNFIKEDLQRWLIENNPPDEVKLISGSDHMVMLCKPQELCSSLQEMAGKYF</sequence>
<dbReference type="AlphaFoldDB" id="A0A9Q0F9B3"/>
<evidence type="ECO:0000313" key="1">
    <source>
        <dbReference type="EMBL" id="KAJ4827275.1"/>
    </source>
</evidence>
<dbReference type="PANTHER" id="PTHR10992:SF1014">
    <property type="entry name" value="AB HYDROLASE-1 DOMAIN-CONTAINING PROTEIN"/>
    <property type="match status" value="1"/>
</dbReference>
<reference evidence="1" key="2">
    <citation type="journal article" date="2023" name="Plants (Basel)">
        <title>Annotation of the Turnera subulata (Passifloraceae) Draft Genome Reveals the S-Locus Evolved after the Divergence of Turneroideae from Passifloroideae in a Stepwise Manner.</title>
        <authorList>
            <person name="Henning P.M."/>
            <person name="Roalson E.H."/>
            <person name="Mir W."/>
            <person name="McCubbin A.G."/>
            <person name="Shore J.S."/>
        </authorList>
    </citation>
    <scope>NUCLEOTIDE SEQUENCE</scope>
    <source>
        <strain evidence="1">F60SS</strain>
    </source>
</reference>
<reference evidence="1" key="1">
    <citation type="submission" date="2022-02" db="EMBL/GenBank/DDBJ databases">
        <authorList>
            <person name="Henning P.M."/>
            <person name="McCubbin A.G."/>
            <person name="Shore J.S."/>
        </authorList>
    </citation>
    <scope>NUCLEOTIDE SEQUENCE</scope>
    <source>
        <strain evidence="1">F60SS</strain>
        <tissue evidence="1">Leaves</tissue>
    </source>
</reference>
<name>A0A9Q0F9B3_9ROSI</name>
<evidence type="ECO:0008006" key="3">
    <source>
        <dbReference type="Google" id="ProtNLM"/>
    </source>
</evidence>
<dbReference type="PANTHER" id="PTHR10992">
    <property type="entry name" value="METHYLESTERASE FAMILY MEMBER"/>
    <property type="match status" value="1"/>
</dbReference>
<keyword evidence="2" id="KW-1185">Reference proteome</keyword>
<dbReference type="GO" id="GO:0009694">
    <property type="term" value="P:jasmonic acid metabolic process"/>
    <property type="evidence" value="ECO:0007669"/>
    <property type="project" value="TreeGrafter"/>
</dbReference>
<dbReference type="InterPro" id="IPR029058">
    <property type="entry name" value="AB_hydrolase_fold"/>
</dbReference>
<protein>
    <recommendedName>
        <fullName evidence="3">AB hydrolase-1 domain-containing protein</fullName>
    </recommendedName>
</protein>
<comment type="caution">
    <text evidence="1">The sequence shown here is derived from an EMBL/GenBank/DDBJ whole genome shotgun (WGS) entry which is preliminary data.</text>
</comment>
<dbReference type="EMBL" id="JAKUCV010006447">
    <property type="protein sequence ID" value="KAJ4827275.1"/>
    <property type="molecule type" value="Genomic_DNA"/>
</dbReference>
<dbReference type="GO" id="GO:0080030">
    <property type="term" value="F:methyl indole-3-acetate esterase activity"/>
    <property type="evidence" value="ECO:0007669"/>
    <property type="project" value="TreeGrafter"/>
</dbReference>